<keyword evidence="10" id="KW-0732">Signal</keyword>
<comment type="cofactor">
    <cofactor evidence="1 8">
        <name>heme</name>
        <dbReference type="ChEBI" id="CHEBI:30413"/>
    </cofactor>
</comment>
<feature type="chain" id="PRO_5040967580" evidence="10">
    <location>
        <begin position="21"/>
        <end position="523"/>
    </location>
</feature>
<dbReference type="InterPro" id="IPR001128">
    <property type="entry name" value="Cyt_P450"/>
</dbReference>
<dbReference type="CDD" id="cd11061">
    <property type="entry name" value="CYP67-like"/>
    <property type="match status" value="1"/>
</dbReference>
<evidence type="ECO:0000256" key="7">
    <source>
        <dbReference type="ARBA" id="ARBA00023033"/>
    </source>
</evidence>
<comment type="pathway">
    <text evidence="2">Secondary metabolite biosynthesis.</text>
</comment>
<reference evidence="11" key="2">
    <citation type="journal article" date="2023" name="Proc. Natl. Acad. Sci. U.S.A.">
        <title>A global phylogenomic analysis of the shiitake genus Lentinula.</title>
        <authorList>
            <person name="Sierra-Patev S."/>
            <person name="Min B."/>
            <person name="Naranjo-Ortiz M."/>
            <person name="Looney B."/>
            <person name="Konkel Z."/>
            <person name="Slot J.C."/>
            <person name="Sakamoto Y."/>
            <person name="Steenwyk J.L."/>
            <person name="Rokas A."/>
            <person name="Carro J."/>
            <person name="Camarero S."/>
            <person name="Ferreira P."/>
            <person name="Molpeceres G."/>
            <person name="Ruiz-Duenas F.J."/>
            <person name="Serrano A."/>
            <person name="Henrissat B."/>
            <person name="Drula E."/>
            <person name="Hughes K.W."/>
            <person name="Mata J.L."/>
            <person name="Ishikawa N.K."/>
            <person name="Vargas-Isla R."/>
            <person name="Ushijima S."/>
            <person name="Smith C.A."/>
            <person name="Donoghue J."/>
            <person name="Ahrendt S."/>
            <person name="Andreopoulos W."/>
            <person name="He G."/>
            <person name="LaButti K."/>
            <person name="Lipzen A."/>
            <person name="Ng V."/>
            <person name="Riley R."/>
            <person name="Sandor L."/>
            <person name="Barry K."/>
            <person name="Martinez A.T."/>
            <person name="Xiao Y."/>
            <person name="Gibbons J.G."/>
            <person name="Terashima K."/>
            <person name="Grigoriev I.V."/>
            <person name="Hibbett D."/>
        </authorList>
    </citation>
    <scope>NUCLEOTIDE SEQUENCE</scope>
    <source>
        <strain evidence="11">Sp2 HRB7682 ss15</strain>
    </source>
</reference>
<dbReference type="InterPro" id="IPR050121">
    <property type="entry name" value="Cytochrome_P450_monoxygenase"/>
</dbReference>
<dbReference type="GO" id="GO:0005506">
    <property type="term" value="F:iron ion binding"/>
    <property type="evidence" value="ECO:0007669"/>
    <property type="project" value="InterPro"/>
</dbReference>
<reference evidence="11" key="1">
    <citation type="submission" date="2022-08" db="EMBL/GenBank/DDBJ databases">
        <authorList>
            <consortium name="DOE Joint Genome Institute"/>
            <person name="Min B."/>
            <person name="Riley R."/>
            <person name="Sierra-Patev S."/>
            <person name="Naranjo-Ortiz M."/>
            <person name="Looney B."/>
            <person name="Konkel Z."/>
            <person name="Slot J.C."/>
            <person name="Sakamoto Y."/>
            <person name="Steenwyk J.L."/>
            <person name="Rokas A."/>
            <person name="Carro J."/>
            <person name="Camarero S."/>
            <person name="Ferreira P."/>
            <person name="Molpeceres G."/>
            <person name="Ruiz-Duenas F.J."/>
            <person name="Serrano A."/>
            <person name="Henrissat B."/>
            <person name="Drula E."/>
            <person name="Hughes K.W."/>
            <person name="Mata J.L."/>
            <person name="Ishikawa N.K."/>
            <person name="Vargas-Isla R."/>
            <person name="Ushijima S."/>
            <person name="Smith C.A."/>
            <person name="Ahrendt S."/>
            <person name="Andreopoulos W."/>
            <person name="He G."/>
            <person name="Labutti K."/>
            <person name="Lipzen A."/>
            <person name="Ng V."/>
            <person name="Sandor L."/>
            <person name="Barry K."/>
            <person name="Martinez A.T."/>
            <person name="Xiao Y."/>
            <person name="Gibbons J.G."/>
            <person name="Terashima K."/>
            <person name="Hibbett D.S."/>
            <person name="Grigoriev I.V."/>
        </authorList>
    </citation>
    <scope>NUCLEOTIDE SEQUENCE</scope>
    <source>
        <strain evidence="11">Sp2 HRB7682 ss15</strain>
    </source>
</reference>
<dbReference type="SUPFAM" id="SSF48264">
    <property type="entry name" value="Cytochrome P450"/>
    <property type="match status" value="1"/>
</dbReference>
<keyword evidence="4 8" id="KW-0479">Metal-binding</keyword>
<evidence type="ECO:0000256" key="8">
    <source>
        <dbReference type="PIRSR" id="PIRSR602401-1"/>
    </source>
</evidence>
<keyword evidence="9" id="KW-1133">Transmembrane helix</keyword>
<dbReference type="Gene3D" id="1.10.630.10">
    <property type="entry name" value="Cytochrome P450"/>
    <property type="match status" value="1"/>
</dbReference>
<evidence type="ECO:0000256" key="10">
    <source>
        <dbReference type="SAM" id="SignalP"/>
    </source>
</evidence>
<keyword evidence="7 11" id="KW-0503">Monooxygenase</keyword>
<organism evidence="11 12">
    <name type="scientific">Lentinula lateritia</name>
    <dbReference type="NCBI Taxonomy" id="40482"/>
    <lineage>
        <taxon>Eukaryota</taxon>
        <taxon>Fungi</taxon>
        <taxon>Dikarya</taxon>
        <taxon>Basidiomycota</taxon>
        <taxon>Agaricomycotina</taxon>
        <taxon>Agaricomycetes</taxon>
        <taxon>Agaricomycetidae</taxon>
        <taxon>Agaricales</taxon>
        <taxon>Marasmiineae</taxon>
        <taxon>Omphalotaceae</taxon>
        <taxon>Lentinula</taxon>
    </lineage>
</organism>
<evidence type="ECO:0000313" key="12">
    <source>
        <dbReference type="Proteomes" id="UP001150238"/>
    </source>
</evidence>
<keyword evidence="8" id="KW-0349">Heme</keyword>
<dbReference type="GO" id="GO:0016705">
    <property type="term" value="F:oxidoreductase activity, acting on paired donors, with incorporation or reduction of molecular oxygen"/>
    <property type="evidence" value="ECO:0007669"/>
    <property type="project" value="InterPro"/>
</dbReference>
<keyword evidence="9" id="KW-0472">Membrane</keyword>
<keyword evidence="5" id="KW-0560">Oxidoreductase</keyword>
<accession>A0A9W8ZQQ7</accession>
<evidence type="ECO:0000256" key="9">
    <source>
        <dbReference type="SAM" id="Phobius"/>
    </source>
</evidence>
<protein>
    <submittedName>
        <fullName evidence="11">High nitrogen upregulated cytochrome P450 monooxygenase 2</fullName>
    </submittedName>
</protein>
<gene>
    <name evidence="11" type="ORF">C8J55DRAFT_442661</name>
</gene>
<comment type="similarity">
    <text evidence="3">Belongs to the cytochrome P450 family.</text>
</comment>
<feature type="signal peptide" evidence="10">
    <location>
        <begin position="1"/>
        <end position="20"/>
    </location>
</feature>
<dbReference type="InterPro" id="IPR036396">
    <property type="entry name" value="Cyt_P450_sf"/>
</dbReference>
<feature type="transmembrane region" description="Helical" evidence="9">
    <location>
        <begin position="25"/>
        <end position="45"/>
    </location>
</feature>
<evidence type="ECO:0000256" key="3">
    <source>
        <dbReference type="ARBA" id="ARBA00010617"/>
    </source>
</evidence>
<dbReference type="EMBL" id="JANVFS010000061">
    <property type="protein sequence ID" value="KAJ4464229.1"/>
    <property type="molecule type" value="Genomic_DNA"/>
</dbReference>
<dbReference type="Proteomes" id="UP001150238">
    <property type="component" value="Unassembled WGS sequence"/>
</dbReference>
<dbReference type="GO" id="GO:0004497">
    <property type="term" value="F:monooxygenase activity"/>
    <property type="evidence" value="ECO:0007669"/>
    <property type="project" value="UniProtKB-KW"/>
</dbReference>
<dbReference type="PANTHER" id="PTHR24305">
    <property type="entry name" value="CYTOCHROME P450"/>
    <property type="match status" value="1"/>
</dbReference>
<evidence type="ECO:0000256" key="6">
    <source>
        <dbReference type="ARBA" id="ARBA00023004"/>
    </source>
</evidence>
<dbReference type="PRINTS" id="PR00385">
    <property type="entry name" value="P450"/>
</dbReference>
<feature type="binding site" description="axial binding residue" evidence="8">
    <location>
        <position position="463"/>
    </location>
    <ligand>
        <name>heme</name>
        <dbReference type="ChEBI" id="CHEBI:30413"/>
    </ligand>
    <ligandPart>
        <name>Fe</name>
        <dbReference type="ChEBI" id="CHEBI:18248"/>
    </ligandPart>
</feature>
<keyword evidence="9" id="KW-0812">Transmembrane</keyword>
<comment type="caution">
    <text evidence="11">The sequence shown here is derived from an EMBL/GenBank/DDBJ whole genome shotgun (WGS) entry which is preliminary data.</text>
</comment>
<evidence type="ECO:0000313" key="11">
    <source>
        <dbReference type="EMBL" id="KAJ4464229.1"/>
    </source>
</evidence>
<dbReference type="Pfam" id="PF00067">
    <property type="entry name" value="p450"/>
    <property type="match status" value="1"/>
</dbReference>
<dbReference type="PANTHER" id="PTHR24305:SF187">
    <property type="entry name" value="P450, PUTATIVE (EUROFUNG)-RELATED"/>
    <property type="match status" value="1"/>
</dbReference>
<evidence type="ECO:0000256" key="4">
    <source>
        <dbReference type="ARBA" id="ARBA00022723"/>
    </source>
</evidence>
<sequence length="523" mass="59085">MLPFLATILIIPTFPAYVLSCSQISPILACCLAYLSFYMLLFISIGSYRLSPFHPLANYPGPTIAKISKVWTVHKSMDGKLAHYYKMLHDQYGPIVRVGPNEISVAEKDLLPFIIGTQGMPKGPLWEGRAITPKKNRNQSNYSLIGVRDLTHHSHLRKTWNRAFSEEPLQDYQDILIQNANNLVEVLEKRFMEGSVELDIANVINLFSFDFMGDLAFAANFDALRNNDANHFQKNMERALLTPALTMQIPWSVAIVQAFPWLSTSLRSFGAFAVSQARLRASNESRKDLFYYLRSYSDVPQDSLFAFIVSNAVLAIIAGSDTTASALCNAIYYLVANPKDMQTLQQEIEEAFPDSGTNIDIQKLDKMPWLNAVINETLRLQPPVPSGLQRAPAVGSKGKLVGSHYIKEGTSVLVSPYVLHRDPRYFFPHPDKYWPARWLPENADSVTLDTSAFIPFSQGPANCVGRRLAIFELRYVLVLLFSRYEFSFLSGWDAANWERGLKDQFVLAKDVLKVTLTHRTRKN</sequence>
<dbReference type="GO" id="GO:0020037">
    <property type="term" value="F:heme binding"/>
    <property type="evidence" value="ECO:0007669"/>
    <property type="project" value="InterPro"/>
</dbReference>
<dbReference type="AlphaFoldDB" id="A0A9W8ZQQ7"/>
<keyword evidence="6 8" id="KW-0408">Iron</keyword>
<evidence type="ECO:0000256" key="5">
    <source>
        <dbReference type="ARBA" id="ARBA00023002"/>
    </source>
</evidence>
<name>A0A9W8ZQQ7_9AGAR</name>
<dbReference type="PRINTS" id="PR00463">
    <property type="entry name" value="EP450I"/>
</dbReference>
<evidence type="ECO:0000256" key="2">
    <source>
        <dbReference type="ARBA" id="ARBA00005179"/>
    </source>
</evidence>
<evidence type="ECO:0000256" key="1">
    <source>
        <dbReference type="ARBA" id="ARBA00001971"/>
    </source>
</evidence>
<dbReference type="InterPro" id="IPR002401">
    <property type="entry name" value="Cyt_P450_E_grp-I"/>
</dbReference>
<proteinExistence type="inferred from homology"/>